<reference evidence="7 9" key="3">
    <citation type="submission" date="2020-11" db="EMBL/GenBank/DDBJ databases">
        <title>Closed and high quality bacterial genomes of the OMM12 community.</title>
        <authorList>
            <person name="Marbouty M."/>
            <person name="Lamy-Besnier Q."/>
            <person name="Debarbieux L."/>
            <person name="Koszul R."/>
        </authorList>
    </citation>
    <scope>NUCLEOTIDE SEQUENCE [LARGE SCALE GENOMIC DNA]</scope>
    <source>
        <strain evidence="7 9">KB18</strain>
    </source>
</reference>
<dbReference type="KEGG" id="amur:ADH66_17535"/>
<dbReference type="RefSeq" id="WP_066538159.1">
    <property type="nucleotide sequence ID" value="NZ_CAJTCQ010000001.1"/>
</dbReference>
<evidence type="ECO:0000313" key="6">
    <source>
        <dbReference type="EMBL" id="ASB42297.1"/>
    </source>
</evidence>
<proteinExistence type="predicted"/>
<organism evidence="7 9">
    <name type="scientific">Acutalibacter muris</name>
    <dbReference type="NCBI Taxonomy" id="1796620"/>
    <lineage>
        <taxon>Bacteria</taxon>
        <taxon>Bacillati</taxon>
        <taxon>Bacillota</taxon>
        <taxon>Clostridia</taxon>
        <taxon>Eubacteriales</taxon>
        <taxon>Acutalibacteraceae</taxon>
        <taxon>Acutalibacter</taxon>
    </lineage>
</organism>
<dbReference type="InterPro" id="IPR001279">
    <property type="entry name" value="Metallo-B-lactamas"/>
</dbReference>
<comment type="cofactor">
    <cofactor evidence="1">
        <name>Zn(2+)</name>
        <dbReference type="ChEBI" id="CHEBI:29105"/>
    </cofactor>
</comment>
<reference evidence="6" key="1">
    <citation type="journal article" date="2017" name="Genome Announc.">
        <title>High-Quality Whole-Genome Sequences of the Oligo-Mouse-Microbiota Bacterial Community.</title>
        <authorList>
            <person name="Garzetti D."/>
            <person name="Brugiroux S."/>
            <person name="Bunk B."/>
            <person name="Pukall R."/>
            <person name="McCoy K.D."/>
            <person name="Macpherson A.J."/>
            <person name="Stecher B."/>
        </authorList>
    </citation>
    <scope>NUCLEOTIDE SEQUENCE</scope>
    <source>
        <strain evidence="6">KB18</strain>
    </source>
</reference>
<dbReference type="GO" id="GO:0016787">
    <property type="term" value="F:hydrolase activity"/>
    <property type="evidence" value="ECO:0007669"/>
    <property type="project" value="UniProtKB-KW"/>
</dbReference>
<dbReference type="EMBL" id="CP065321">
    <property type="protein sequence ID" value="QQR31577.1"/>
    <property type="molecule type" value="Genomic_DNA"/>
</dbReference>
<dbReference type="AlphaFoldDB" id="A0A1Z2XV15"/>
<dbReference type="Pfam" id="PF00753">
    <property type="entry name" value="Lactamase_B"/>
    <property type="match status" value="1"/>
</dbReference>
<dbReference type="GO" id="GO:0046872">
    <property type="term" value="F:metal ion binding"/>
    <property type="evidence" value="ECO:0007669"/>
    <property type="project" value="UniProtKB-KW"/>
</dbReference>
<dbReference type="SMART" id="SM00849">
    <property type="entry name" value="Lactamase_B"/>
    <property type="match status" value="1"/>
</dbReference>
<dbReference type="InterPro" id="IPR051453">
    <property type="entry name" value="MBL_Glyoxalase_II"/>
</dbReference>
<evidence type="ECO:0000313" key="8">
    <source>
        <dbReference type="Proteomes" id="UP000196710"/>
    </source>
</evidence>
<dbReference type="EMBL" id="CP021422">
    <property type="protein sequence ID" value="ASB42297.1"/>
    <property type="molecule type" value="Genomic_DNA"/>
</dbReference>
<reference evidence="8" key="2">
    <citation type="submission" date="2017-05" db="EMBL/GenBank/DDBJ databases">
        <title>Improved OligoMM genomes.</title>
        <authorList>
            <person name="Garzetti D."/>
        </authorList>
    </citation>
    <scope>NUCLEOTIDE SEQUENCE [LARGE SCALE GENOMIC DNA]</scope>
    <source>
        <strain evidence="8">KB18</strain>
    </source>
</reference>
<dbReference type="Proteomes" id="UP000596035">
    <property type="component" value="Chromosome"/>
</dbReference>
<dbReference type="PANTHER" id="PTHR46233:SF3">
    <property type="entry name" value="HYDROXYACYLGLUTATHIONE HYDROLASE GLOC"/>
    <property type="match status" value="1"/>
</dbReference>
<feature type="domain" description="Metallo-beta-lactamase" evidence="5">
    <location>
        <begin position="11"/>
        <end position="201"/>
    </location>
</feature>
<dbReference type="Proteomes" id="UP000196710">
    <property type="component" value="Chromosome"/>
</dbReference>
<evidence type="ECO:0000256" key="3">
    <source>
        <dbReference type="ARBA" id="ARBA00022801"/>
    </source>
</evidence>
<keyword evidence="2" id="KW-0479">Metal-binding</keyword>
<evidence type="ECO:0000256" key="4">
    <source>
        <dbReference type="ARBA" id="ARBA00022833"/>
    </source>
</evidence>
<keyword evidence="3" id="KW-0378">Hydrolase</keyword>
<name>A0A1Z2XV15_9FIRM</name>
<dbReference type="Gene3D" id="3.60.15.10">
    <property type="entry name" value="Ribonuclease Z/Hydroxyacylglutathione hydrolase-like"/>
    <property type="match status" value="1"/>
</dbReference>
<dbReference type="PANTHER" id="PTHR46233">
    <property type="entry name" value="HYDROXYACYLGLUTATHIONE HYDROLASE GLOC"/>
    <property type="match status" value="1"/>
</dbReference>
<dbReference type="InterPro" id="IPR036866">
    <property type="entry name" value="RibonucZ/Hydroxyglut_hydro"/>
</dbReference>
<sequence length="213" mass="23479">MSNIHRIKCGNGNCYIIENESGGVLVDTGKREYAERVLERCRAYKVGLIILTHGHFDHAENAARISRELGIPIGMSELDSNLIEANNSQELSAGTFLGKIVLSVSLRDFSRREMQRFKPEVLLKDGDNLSAYGVDAKIIALPGHTAGSIGVDVGGASLIVGDALMNMFYPTVSMLYHDRRDMLESAKKISALGDRTIYFGHGGPVRNRRWVRS</sequence>
<evidence type="ECO:0000313" key="9">
    <source>
        <dbReference type="Proteomes" id="UP000596035"/>
    </source>
</evidence>
<protein>
    <submittedName>
        <fullName evidence="7">MBL fold metallo-hydrolase</fullName>
    </submittedName>
</protein>
<accession>A0A1Z2XV15</accession>
<evidence type="ECO:0000313" key="7">
    <source>
        <dbReference type="EMBL" id="QQR31577.1"/>
    </source>
</evidence>
<evidence type="ECO:0000256" key="1">
    <source>
        <dbReference type="ARBA" id="ARBA00001947"/>
    </source>
</evidence>
<evidence type="ECO:0000259" key="5">
    <source>
        <dbReference type="SMART" id="SM00849"/>
    </source>
</evidence>
<dbReference type="SUPFAM" id="SSF56281">
    <property type="entry name" value="Metallo-hydrolase/oxidoreductase"/>
    <property type="match status" value="1"/>
</dbReference>
<keyword evidence="8" id="KW-1185">Reference proteome</keyword>
<gene>
    <name evidence="6" type="ORF">ADH66_17535</name>
    <name evidence="7" type="ORF">I5Q82_07935</name>
</gene>
<keyword evidence="4" id="KW-0862">Zinc</keyword>
<evidence type="ECO:0000256" key="2">
    <source>
        <dbReference type="ARBA" id="ARBA00022723"/>
    </source>
</evidence>